<proteinExistence type="predicted"/>
<sequence>MTAWCSFHLESWRVKHRRRILSLHLFLTHHMLLNQLCLPLELPGIFAMMNIGK</sequence>
<evidence type="ECO:0000313" key="1">
    <source>
        <dbReference type="EMBL" id="JAD40230.1"/>
    </source>
</evidence>
<accession>A0A0A8ZTX8</accession>
<protein>
    <submittedName>
        <fullName evidence="1">Uncharacterized protein</fullName>
    </submittedName>
</protein>
<dbReference type="AlphaFoldDB" id="A0A0A8ZTX8"/>
<dbReference type="EMBL" id="GBRH01257665">
    <property type="protein sequence ID" value="JAD40230.1"/>
    <property type="molecule type" value="Transcribed_RNA"/>
</dbReference>
<reference evidence="1" key="2">
    <citation type="journal article" date="2015" name="Data Brief">
        <title>Shoot transcriptome of the giant reed, Arundo donax.</title>
        <authorList>
            <person name="Barrero R.A."/>
            <person name="Guerrero F.D."/>
            <person name="Moolhuijzen P."/>
            <person name="Goolsby J.A."/>
            <person name="Tidwell J."/>
            <person name="Bellgard S.E."/>
            <person name="Bellgard M.I."/>
        </authorList>
    </citation>
    <scope>NUCLEOTIDE SEQUENCE</scope>
    <source>
        <tissue evidence="1">Shoot tissue taken approximately 20 cm above the soil surface</tissue>
    </source>
</reference>
<organism evidence="1">
    <name type="scientific">Arundo donax</name>
    <name type="common">Giant reed</name>
    <name type="synonym">Donax arundinaceus</name>
    <dbReference type="NCBI Taxonomy" id="35708"/>
    <lineage>
        <taxon>Eukaryota</taxon>
        <taxon>Viridiplantae</taxon>
        <taxon>Streptophyta</taxon>
        <taxon>Embryophyta</taxon>
        <taxon>Tracheophyta</taxon>
        <taxon>Spermatophyta</taxon>
        <taxon>Magnoliopsida</taxon>
        <taxon>Liliopsida</taxon>
        <taxon>Poales</taxon>
        <taxon>Poaceae</taxon>
        <taxon>PACMAD clade</taxon>
        <taxon>Arundinoideae</taxon>
        <taxon>Arundineae</taxon>
        <taxon>Arundo</taxon>
    </lineage>
</organism>
<name>A0A0A8ZTX8_ARUDO</name>
<reference evidence="1" key="1">
    <citation type="submission" date="2014-09" db="EMBL/GenBank/DDBJ databases">
        <authorList>
            <person name="Magalhaes I.L.F."/>
            <person name="Oliveira U."/>
            <person name="Santos F.R."/>
            <person name="Vidigal T.H.D.A."/>
            <person name="Brescovit A.D."/>
            <person name="Santos A.J."/>
        </authorList>
    </citation>
    <scope>NUCLEOTIDE SEQUENCE</scope>
    <source>
        <tissue evidence="1">Shoot tissue taken approximately 20 cm above the soil surface</tissue>
    </source>
</reference>